<keyword evidence="5 9" id="KW-1133">Transmembrane helix</keyword>
<dbReference type="InterPro" id="IPR001893">
    <property type="entry name" value="Cys-rich_GLG1_repeat"/>
</dbReference>
<evidence type="ECO:0000256" key="4">
    <source>
        <dbReference type="ARBA" id="ARBA00022737"/>
    </source>
</evidence>
<evidence type="ECO:0000256" key="1">
    <source>
        <dbReference type="ARBA" id="ARBA00004479"/>
    </source>
</evidence>
<organism evidence="11 12">
    <name type="scientific">Caenorhabditis japonica</name>
    <dbReference type="NCBI Taxonomy" id="281687"/>
    <lineage>
        <taxon>Eukaryota</taxon>
        <taxon>Metazoa</taxon>
        <taxon>Ecdysozoa</taxon>
        <taxon>Nematoda</taxon>
        <taxon>Chromadorea</taxon>
        <taxon>Rhabditida</taxon>
        <taxon>Rhabditina</taxon>
        <taxon>Rhabditomorpha</taxon>
        <taxon>Rhabditoidea</taxon>
        <taxon>Rhabditidae</taxon>
        <taxon>Peloderinae</taxon>
        <taxon>Caenorhabditis</taxon>
    </lineage>
</organism>
<evidence type="ECO:0000256" key="9">
    <source>
        <dbReference type="SAM" id="Phobius"/>
    </source>
</evidence>
<keyword evidence="4" id="KW-0677">Repeat</keyword>
<keyword evidence="12" id="KW-1185">Reference proteome</keyword>
<proteinExistence type="predicted"/>
<evidence type="ECO:0000313" key="12">
    <source>
        <dbReference type="Proteomes" id="UP000005237"/>
    </source>
</evidence>
<feature type="repeat" description="Cys-rich GLG1" evidence="8">
    <location>
        <begin position="553"/>
        <end position="612"/>
    </location>
</feature>
<dbReference type="EnsemblMetazoa" id="CJA06671.1">
    <property type="protein sequence ID" value="CJA06671.1"/>
    <property type="gene ID" value="WBGene00125875"/>
</dbReference>
<evidence type="ECO:0000256" key="3">
    <source>
        <dbReference type="ARBA" id="ARBA00022729"/>
    </source>
</evidence>
<feature type="chain" id="PRO_5035757193" description="Golgi apparatus protein 1" evidence="10">
    <location>
        <begin position="18"/>
        <end position="1151"/>
    </location>
</feature>
<dbReference type="Proteomes" id="UP000005237">
    <property type="component" value="Unassembled WGS sequence"/>
</dbReference>
<protein>
    <recommendedName>
        <fullName evidence="13">Golgi apparatus protein 1</fullName>
    </recommendedName>
</protein>
<dbReference type="PANTHER" id="PTHR11884">
    <property type="entry name" value="SELECTIN LIGAND RELATED"/>
    <property type="match status" value="1"/>
</dbReference>
<keyword evidence="6 9" id="KW-0472">Membrane</keyword>
<feature type="signal peptide" evidence="10">
    <location>
        <begin position="1"/>
        <end position="17"/>
    </location>
</feature>
<dbReference type="PANTHER" id="PTHR11884:SF1">
    <property type="entry name" value="GOLGI APPARATUS PROTEIN 1"/>
    <property type="match status" value="1"/>
</dbReference>
<dbReference type="PROSITE" id="PS51289">
    <property type="entry name" value="GLG1_C_RICH"/>
    <property type="match status" value="8"/>
</dbReference>
<keyword evidence="3 10" id="KW-0732">Signal</keyword>
<feature type="repeat" description="Cys-rich GLG1" evidence="8">
    <location>
        <begin position="1012"/>
        <end position="1072"/>
    </location>
</feature>
<evidence type="ECO:0000313" key="11">
    <source>
        <dbReference type="EnsemblMetazoa" id="CJA06671.1"/>
    </source>
</evidence>
<feature type="repeat" description="Cys-rich GLG1" evidence="8">
    <location>
        <begin position="351"/>
        <end position="413"/>
    </location>
</feature>
<evidence type="ECO:0008006" key="13">
    <source>
        <dbReference type="Google" id="ProtNLM"/>
    </source>
</evidence>
<feature type="transmembrane region" description="Helical" evidence="9">
    <location>
        <begin position="1119"/>
        <end position="1141"/>
    </location>
</feature>
<dbReference type="InterPro" id="IPR039728">
    <property type="entry name" value="GLG1"/>
</dbReference>
<reference evidence="12" key="1">
    <citation type="submission" date="2010-08" db="EMBL/GenBank/DDBJ databases">
        <authorList>
            <consortium name="Caenorhabditis japonica Sequencing Consortium"/>
            <person name="Wilson R.K."/>
        </authorList>
    </citation>
    <scope>NUCLEOTIDE SEQUENCE [LARGE SCALE GENOMIC DNA]</scope>
    <source>
        <strain evidence="12">DF5081</strain>
    </source>
</reference>
<evidence type="ECO:0000256" key="10">
    <source>
        <dbReference type="SAM" id="SignalP"/>
    </source>
</evidence>
<feature type="repeat" description="Cys-rich GLG1" evidence="8">
    <location>
        <begin position="678"/>
        <end position="738"/>
    </location>
</feature>
<evidence type="ECO:0000256" key="2">
    <source>
        <dbReference type="ARBA" id="ARBA00022692"/>
    </source>
</evidence>
<evidence type="ECO:0000256" key="5">
    <source>
        <dbReference type="ARBA" id="ARBA00022989"/>
    </source>
</evidence>
<evidence type="ECO:0000256" key="8">
    <source>
        <dbReference type="PROSITE-ProRule" id="PRU00622"/>
    </source>
</evidence>
<name>A0A8R1HR78_CAEJA</name>
<sequence length="1151" mass="132080">MWRRPLILLLFCWLGSAQHQQNQVNDQEEKKLVSFDACKADIHKYCNKPHVDLTSDMSILECLQDAGFSETATLSEQCEKLVWDFKVKITQDDRFVTAAKQYCEDELKEMAAMQLCTQQTQPGYALSCMIEFVQNVTQTGKCYAFLSRTERLAFSDFRLVGPFINKCRSVLDQFNCTALTPNAAHKGVRVAHTQGMALECILDRVVKNAKTQSDALAILGDECKHEVLRLAEMQADDFHLDRPLFFACRQDRERYCKDVPSGQGKVFECLMMNRNDQFMDPQCGNLLAERAYIMGKDYRMAHPLTKACQPELTRYKCEPQSQIEAAAHFHLAWILLCLENGANQPDHKEAQPSKECAHEMITHRQMMMQHFRMAPELVLNCAQEIDKWCSPTGDIEAEGRTLHCLMEHAEQRNETLKLGAQCLQAVQQVVKVADIGRNYKVDKVLYASCRALIDGQCAQDAISETSTLTCLMKNVDSPDMVPECEKRLLEVQYFMARDWTLDPQLYDACHQEAVSRCSALDNWHQQHNTDNTVDRGPQVLACLYRSAYDEQNPLSQNCGRQVRQLLHLRAVRVNLVPEIEDSCRDALSEFCSHNVKPSEEMMCLQQNFETENFKRKYPKCFAEITKFTVMEAKDTKLNRALSKACKPVISTHCAQFANEEIDHGDVLECLVNNKDAREMTAKCRSYVNHFELISLRDYHFSYKFQKACASDIEQNCRDHNNDKGEIIRCLSEVRFEHKVLGVEKDLSDECKKQLKVAYLQQEQVEFDDKEHMADADPKLSQKCAKEIKHFNCNKAETFEDTIECLRLNFEQLGPDCKSMIFYREKIEAVDNSMDDELQKKCRYDIGKFCGNSDSENVLECLTNMKIVRLLQRECKAVVKERMQESARDVRLRPNLLISCRKEVDQYCPDDMKKLNMPQYSQTSLDGIVLSCLRDKFRQSISDQNHIEFSPRCSAEVSRAIVEAELDPQLDPPLFNACKSTINTHCANSILESGGHFDNVLECLKADFNKGLIRDKPCAEQIARRLQESLVDIHLDPVLHEACATDIQRFCRDVPPGHSRIVMCLMDSADKQELTKECSTKLGDRNKLWMKAHSEFQMALPDSWHAFATLVMEHPERNSILGYIAGFVVFVLLIGCCCGRVSKKQYIEMKNR</sequence>
<feature type="repeat" description="Cys-rich GLG1" evidence="8">
    <location>
        <begin position="947"/>
        <end position="1011"/>
    </location>
</feature>
<dbReference type="GO" id="GO:0017134">
    <property type="term" value="F:fibroblast growth factor binding"/>
    <property type="evidence" value="ECO:0007669"/>
    <property type="project" value="TreeGrafter"/>
</dbReference>
<accession>A0A8R1HR78</accession>
<keyword evidence="2 9" id="KW-0812">Transmembrane</keyword>
<feature type="repeat" description="Cys-rich GLG1" evidence="8">
    <location>
        <begin position="218"/>
        <end position="278"/>
    </location>
</feature>
<evidence type="ECO:0000256" key="6">
    <source>
        <dbReference type="ARBA" id="ARBA00023136"/>
    </source>
</evidence>
<feature type="repeat" description="Cys-rich GLG1" evidence="8">
    <location>
        <begin position="479"/>
        <end position="551"/>
    </location>
</feature>
<dbReference type="AlphaFoldDB" id="A0A8R1HR78"/>
<dbReference type="GO" id="GO:0000139">
    <property type="term" value="C:Golgi membrane"/>
    <property type="evidence" value="ECO:0007669"/>
    <property type="project" value="InterPro"/>
</dbReference>
<dbReference type="InterPro" id="IPR017873">
    <property type="entry name" value="Cys-rich_GLG1_repeat_euk"/>
</dbReference>
<evidence type="ECO:0000256" key="7">
    <source>
        <dbReference type="ARBA" id="ARBA00023180"/>
    </source>
</evidence>
<feature type="repeat" description="Cys-rich GLG1" evidence="8">
    <location>
        <begin position="811"/>
        <end position="869"/>
    </location>
</feature>
<keyword evidence="7" id="KW-0325">Glycoprotein</keyword>
<reference evidence="11" key="2">
    <citation type="submission" date="2022-06" db="UniProtKB">
        <authorList>
            <consortium name="EnsemblMetazoa"/>
        </authorList>
    </citation>
    <scope>IDENTIFICATION</scope>
    <source>
        <strain evidence="11">DF5081</strain>
    </source>
</reference>
<dbReference type="Pfam" id="PF00839">
    <property type="entry name" value="Cys_rich_FGFR"/>
    <property type="match status" value="13"/>
</dbReference>
<comment type="subcellular location">
    <subcellularLocation>
        <location evidence="1">Membrane</location>
        <topology evidence="1">Single-pass type I membrane protein</topology>
    </subcellularLocation>
</comment>